<name>A0A8H7NUG2_9APHY</name>
<evidence type="ECO:0000256" key="1">
    <source>
        <dbReference type="SAM" id="MobiDB-lite"/>
    </source>
</evidence>
<evidence type="ECO:0000313" key="2">
    <source>
        <dbReference type="EMBL" id="KAF9804274.1"/>
    </source>
</evidence>
<organism evidence="2 3">
    <name type="scientific">Rhodonia placenta</name>
    <dbReference type="NCBI Taxonomy" id="104341"/>
    <lineage>
        <taxon>Eukaryota</taxon>
        <taxon>Fungi</taxon>
        <taxon>Dikarya</taxon>
        <taxon>Basidiomycota</taxon>
        <taxon>Agaricomycotina</taxon>
        <taxon>Agaricomycetes</taxon>
        <taxon>Polyporales</taxon>
        <taxon>Adustoporiaceae</taxon>
        <taxon>Rhodonia</taxon>
    </lineage>
</organism>
<evidence type="ECO:0000313" key="3">
    <source>
        <dbReference type="Proteomes" id="UP000639403"/>
    </source>
</evidence>
<feature type="region of interest" description="Disordered" evidence="1">
    <location>
        <begin position="234"/>
        <end position="279"/>
    </location>
</feature>
<gene>
    <name evidence="2" type="ORF">IEO21_09446</name>
</gene>
<sequence>MTKGVHIPKLSTRETLAGLALSLAHRYRVKDSDNVGLIRLERAKARKVKKTTAFKVDPGSKVEAVELPESYRWVVEVCLNRLMHHHTQLYLGAQEEDIGEKLLIEVRRWLGYHNRLINDYNIIRTLFKEAFHAFKAHKMHAGWRSPVLDGYLAQLWLSRQDNLIGKAANPNSHQQTAKALVKSIDVLHGLDWKTFKDESHYSDIYSEQSTDWDEAFVYIDEPLDFSCYEKRGSHEVEEAQASEDDSPELNEMDDWMREGPMSSLSDATAPSAPSPSILPVLETEDRQGSEDTRPVSVGGSTSHPLRRLCCPYRHWRIVTQDI</sequence>
<feature type="compositionally biased region" description="Low complexity" evidence="1">
    <location>
        <begin position="262"/>
        <end position="275"/>
    </location>
</feature>
<reference evidence="2" key="2">
    <citation type="journal article" name="Front. Microbiol.">
        <title>Degradative Capacity of Two Strains of Rhodonia placenta: From Phenotype to Genotype.</title>
        <authorList>
            <person name="Kolle M."/>
            <person name="Horta M.A.C."/>
            <person name="Nowrousian M."/>
            <person name="Ohm R.A."/>
            <person name="Benz J.P."/>
            <person name="Pilgard A."/>
        </authorList>
    </citation>
    <scope>NUCLEOTIDE SEQUENCE</scope>
    <source>
        <strain evidence="2">FPRL280</strain>
    </source>
</reference>
<dbReference type="Proteomes" id="UP000639403">
    <property type="component" value="Unassembled WGS sequence"/>
</dbReference>
<dbReference type="AlphaFoldDB" id="A0A8H7NUG2"/>
<comment type="caution">
    <text evidence="2">The sequence shown here is derived from an EMBL/GenBank/DDBJ whole genome shotgun (WGS) entry which is preliminary data.</text>
</comment>
<protein>
    <submittedName>
        <fullName evidence="2">Uncharacterized protein</fullName>
    </submittedName>
</protein>
<dbReference type="EMBL" id="JADOXO010000451">
    <property type="protein sequence ID" value="KAF9804274.1"/>
    <property type="molecule type" value="Genomic_DNA"/>
</dbReference>
<accession>A0A8H7NUG2</accession>
<proteinExistence type="predicted"/>
<feature type="compositionally biased region" description="Acidic residues" evidence="1">
    <location>
        <begin position="238"/>
        <end position="253"/>
    </location>
</feature>
<reference evidence="2" key="1">
    <citation type="submission" date="2020-11" db="EMBL/GenBank/DDBJ databases">
        <authorList>
            <person name="Koelle M."/>
            <person name="Horta M.A.C."/>
            <person name="Nowrousian M."/>
            <person name="Ohm R.A."/>
            <person name="Benz P."/>
            <person name="Pilgard A."/>
        </authorList>
    </citation>
    <scope>NUCLEOTIDE SEQUENCE</scope>
    <source>
        <strain evidence="2">FPRL280</strain>
    </source>
</reference>